<dbReference type="EMBL" id="FO082266">
    <property type="protein sequence ID" value="CCO19231.1"/>
    <property type="molecule type" value="Genomic_DNA"/>
</dbReference>
<sequence length="414" mass="46768">MTRNASENGSDDVNENKTNSLKRKQNVNSTPSDFDMFALVYNFLQSNGYKDAAEKMTKEMKRRLKTPKSFSEKEEEKEENNTKLKKKKKKKLMMVQMLNALGTKNGSQDEDKEALLPRVKPLREIMGEFLSMKAKELRRKKSTNEPMKMIFRQCEEAFGNIAMEEEEKETTAGLRNDDDGREGVVGIIAARGEDEDGTAAEVLAVAEAEATTGAAAARPRQQRVEVEQNIAAATNTTNHQERRNKKKQAAPQRKHKQTIYKQSLDDANVREKIADVIVRTLHKKTGRTPNPTPTMNSAKSNKNIEREELAFSDVEEDEEEDEFGHHVTELELDKIADLMEKPEDTMETANAILGSLMESTDNDLGRFLEDLVAQTEHGNTKEINKLPTPKKRLLLKEDCKAANLIETNNGQKTP</sequence>
<proteinExistence type="predicted"/>
<feature type="compositionally biased region" description="Basic residues" evidence="1">
    <location>
        <begin position="242"/>
        <end position="258"/>
    </location>
</feature>
<feature type="region of interest" description="Disordered" evidence="1">
    <location>
        <begin position="54"/>
        <end position="90"/>
    </location>
</feature>
<reference evidence="2 3" key="1">
    <citation type="submission" date="2011-10" db="EMBL/GenBank/DDBJ databases">
        <authorList>
            <person name="Genoscope - CEA"/>
        </authorList>
    </citation>
    <scope>NUCLEOTIDE SEQUENCE [LARGE SCALE GENOMIC DNA]</scope>
    <source>
        <strain evidence="2 3">RCC 1105</strain>
    </source>
</reference>
<protein>
    <submittedName>
        <fullName evidence="2">Uncharacterized protein</fullName>
    </submittedName>
</protein>
<evidence type="ECO:0000313" key="2">
    <source>
        <dbReference type="EMBL" id="CCO19231.1"/>
    </source>
</evidence>
<dbReference type="GeneID" id="19012259"/>
<feature type="region of interest" description="Disordered" evidence="1">
    <location>
        <begin position="229"/>
        <end position="265"/>
    </location>
</feature>
<dbReference type="PROSITE" id="PS50896">
    <property type="entry name" value="LISH"/>
    <property type="match status" value="1"/>
</dbReference>
<feature type="compositionally biased region" description="Basic and acidic residues" evidence="1">
    <location>
        <begin position="70"/>
        <end position="82"/>
    </location>
</feature>
<dbReference type="RefSeq" id="XP_007509428.1">
    <property type="nucleotide sequence ID" value="XM_007509366.1"/>
</dbReference>
<feature type="region of interest" description="Disordered" evidence="1">
    <location>
        <begin position="1"/>
        <end position="31"/>
    </location>
</feature>
<dbReference type="KEGG" id="bpg:Bathy13g00650"/>
<evidence type="ECO:0000313" key="3">
    <source>
        <dbReference type="Proteomes" id="UP000198341"/>
    </source>
</evidence>
<name>K8EMF0_9CHLO</name>
<dbReference type="AlphaFoldDB" id="K8EMF0"/>
<feature type="region of interest" description="Disordered" evidence="1">
    <location>
        <begin position="280"/>
        <end position="304"/>
    </location>
</feature>
<dbReference type="InterPro" id="IPR006594">
    <property type="entry name" value="LisH"/>
</dbReference>
<organism evidence="2 3">
    <name type="scientific">Bathycoccus prasinos</name>
    <dbReference type="NCBI Taxonomy" id="41875"/>
    <lineage>
        <taxon>Eukaryota</taxon>
        <taxon>Viridiplantae</taxon>
        <taxon>Chlorophyta</taxon>
        <taxon>Mamiellophyceae</taxon>
        <taxon>Mamiellales</taxon>
        <taxon>Bathycoccaceae</taxon>
        <taxon>Bathycoccus</taxon>
    </lineage>
</organism>
<dbReference type="Proteomes" id="UP000198341">
    <property type="component" value="Chromosome 13"/>
</dbReference>
<dbReference type="Pfam" id="PF08513">
    <property type="entry name" value="LisH"/>
    <property type="match status" value="1"/>
</dbReference>
<evidence type="ECO:0000256" key="1">
    <source>
        <dbReference type="SAM" id="MobiDB-lite"/>
    </source>
</evidence>
<keyword evidence="3" id="KW-1185">Reference proteome</keyword>
<accession>K8EMF0</accession>
<dbReference type="SMART" id="SM00667">
    <property type="entry name" value="LisH"/>
    <property type="match status" value="1"/>
</dbReference>
<feature type="compositionally biased region" description="Polar residues" evidence="1">
    <location>
        <begin position="287"/>
        <end position="301"/>
    </location>
</feature>
<gene>
    <name evidence="2" type="ordered locus">Bathy13g00650</name>
</gene>